<dbReference type="Proteomes" id="UP000523821">
    <property type="component" value="Unassembled WGS sequence"/>
</dbReference>
<dbReference type="PANTHER" id="PTHR13774:SF32">
    <property type="entry name" value="ANTISENSE-ENHANCING SEQUENCE 1"/>
    <property type="match status" value="1"/>
</dbReference>
<evidence type="ECO:0000313" key="4">
    <source>
        <dbReference type="Proteomes" id="UP000523821"/>
    </source>
</evidence>
<dbReference type="GO" id="GO:0005737">
    <property type="term" value="C:cytoplasm"/>
    <property type="evidence" value="ECO:0007669"/>
    <property type="project" value="TreeGrafter"/>
</dbReference>
<comment type="similarity">
    <text evidence="1">Belongs to the PhzF family.</text>
</comment>
<dbReference type="NCBIfam" id="TIGR00654">
    <property type="entry name" value="PhzF_family"/>
    <property type="match status" value="1"/>
</dbReference>
<dbReference type="AlphaFoldDB" id="A0A7W9FQH1"/>
<dbReference type="Pfam" id="PF02567">
    <property type="entry name" value="PhzC-PhzF"/>
    <property type="match status" value="1"/>
</dbReference>
<reference evidence="3 4" key="1">
    <citation type="submission" date="2020-08" db="EMBL/GenBank/DDBJ databases">
        <title>Genomic Encyclopedia of Type Strains, Phase IV (KMG-IV): sequencing the most valuable type-strain genomes for metagenomic binning, comparative biology and taxonomic classification.</title>
        <authorList>
            <person name="Goeker M."/>
        </authorList>
    </citation>
    <scope>NUCLEOTIDE SEQUENCE [LARGE SCALE GENOMIC DNA]</scope>
    <source>
        <strain evidence="3 4">DSM 16268</strain>
    </source>
</reference>
<accession>A0A7W9FQH1</accession>
<dbReference type="Gene3D" id="3.10.310.10">
    <property type="entry name" value="Diaminopimelate Epimerase, Chain A, domain 1"/>
    <property type="match status" value="2"/>
</dbReference>
<comment type="caution">
    <text evidence="3">The sequence shown here is derived from an EMBL/GenBank/DDBJ whole genome shotgun (WGS) entry which is preliminary data.</text>
</comment>
<evidence type="ECO:0000256" key="1">
    <source>
        <dbReference type="ARBA" id="ARBA00008270"/>
    </source>
</evidence>
<keyword evidence="4" id="KW-1185">Reference proteome</keyword>
<feature type="active site" evidence="2">
    <location>
        <position position="47"/>
    </location>
</feature>
<dbReference type="InterPro" id="IPR003719">
    <property type="entry name" value="Phenazine_PhzF-like"/>
</dbReference>
<sequence length="301" mass="31688">MSRRRYVVLDVFTDRPLAGNGLAVVLDAEDLDTARMQAIAAEFNLAETVFVLPPERPPVHAAKVRIFTPQHEMPFAGHPTVGTAVLLALDAARPEAATGAAVIVLEEPVGPIRSAVAVEGQGIGYAVFDVPRVPEPVGAALDREAVAAALGLLPAEIGFENHRLSSFSAGAPYVFVPVRDRAALSRAMPIGPAWKRAFPTVSSAYLYTRDTVSAESAFHARMFWGGTTEDPATGSAAAALAGVVHAFDRPPAGTHRYVIEQGFAMGRPSLITLEIDIEGGAIDAARIGGRAIVVARGELLL</sequence>
<gene>
    <name evidence="3" type="ORF">GGQ63_004106</name>
</gene>
<dbReference type="PANTHER" id="PTHR13774">
    <property type="entry name" value="PHENAZINE BIOSYNTHESIS PROTEIN"/>
    <property type="match status" value="1"/>
</dbReference>
<dbReference type="PIRSF" id="PIRSF016184">
    <property type="entry name" value="PhzC_PhzF"/>
    <property type="match status" value="1"/>
</dbReference>
<dbReference type="EC" id="5.3.3.17" evidence="3"/>
<proteinExistence type="inferred from homology"/>
<keyword evidence="3" id="KW-0413">Isomerase</keyword>
<protein>
    <submittedName>
        <fullName evidence="3">Trans-2,3-dihydro-3-hydroxyanthranilate isomerase</fullName>
        <ecNumber evidence="3">5.3.3.17</ecNumber>
    </submittedName>
</protein>
<organism evidence="3 4">
    <name type="scientific">Prosthecomicrobium pneumaticum</name>
    <dbReference type="NCBI Taxonomy" id="81895"/>
    <lineage>
        <taxon>Bacteria</taxon>
        <taxon>Pseudomonadati</taxon>
        <taxon>Pseudomonadota</taxon>
        <taxon>Alphaproteobacteria</taxon>
        <taxon>Hyphomicrobiales</taxon>
        <taxon>Kaistiaceae</taxon>
        <taxon>Prosthecomicrobium</taxon>
    </lineage>
</organism>
<dbReference type="RefSeq" id="WP_183858442.1">
    <property type="nucleotide sequence ID" value="NZ_JACHOO010000012.1"/>
</dbReference>
<dbReference type="GO" id="GO:0102943">
    <property type="term" value="F:trans-2,3-dihydro-3-hydroxy-anthranilate isomerase activity"/>
    <property type="evidence" value="ECO:0007669"/>
    <property type="project" value="UniProtKB-EC"/>
</dbReference>
<dbReference type="EMBL" id="JACHOO010000012">
    <property type="protein sequence ID" value="MBB5755008.1"/>
    <property type="molecule type" value="Genomic_DNA"/>
</dbReference>
<name>A0A7W9FQH1_9HYPH</name>
<evidence type="ECO:0000313" key="3">
    <source>
        <dbReference type="EMBL" id="MBB5755008.1"/>
    </source>
</evidence>
<dbReference type="SUPFAM" id="SSF54506">
    <property type="entry name" value="Diaminopimelate epimerase-like"/>
    <property type="match status" value="1"/>
</dbReference>
<evidence type="ECO:0000256" key="2">
    <source>
        <dbReference type="PIRSR" id="PIRSR016184-1"/>
    </source>
</evidence>